<accession>A0A2N5TMY5</accession>
<dbReference type="Proteomes" id="UP000235388">
    <property type="component" value="Unassembled WGS sequence"/>
</dbReference>
<evidence type="ECO:0000313" key="2">
    <source>
        <dbReference type="Proteomes" id="UP000235388"/>
    </source>
</evidence>
<dbReference type="AlphaFoldDB" id="A0A2N5TMY5"/>
<dbReference type="EMBL" id="PGCJ01000522">
    <property type="protein sequence ID" value="PLW26788.1"/>
    <property type="molecule type" value="Genomic_DNA"/>
</dbReference>
<evidence type="ECO:0000313" key="1">
    <source>
        <dbReference type="EMBL" id="PLW26788.1"/>
    </source>
</evidence>
<comment type="caution">
    <text evidence="1">The sequence shown here is derived from an EMBL/GenBank/DDBJ whole genome shotgun (WGS) entry which is preliminary data.</text>
</comment>
<reference evidence="1 2" key="1">
    <citation type="submission" date="2017-11" db="EMBL/GenBank/DDBJ databases">
        <title>De novo assembly and phasing of dikaryotic genomes from two isolates of Puccinia coronata f. sp. avenae, the causal agent of oat crown rust.</title>
        <authorList>
            <person name="Miller M.E."/>
            <person name="Zhang Y."/>
            <person name="Omidvar V."/>
            <person name="Sperschneider J."/>
            <person name="Schwessinger B."/>
            <person name="Raley C."/>
            <person name="Palmer J.M."/>
            <person name="Garnica D."/>
            <person name="Upadhyaya N."/>
            <person name="Rathjen J."/>
            <person name="Taylor J.M."/>
            <person name="Park R.F."/>
            <person name="Dodds P.N."/>
            <person name="Hirsch C.D."/>
            <person name="Kianian S.F."/>
            <person name="Figueroa M."/>
        </authorList>
    </citation>
    <scope>NUCLEOTIDE SEQUENCE [LARGE SCALE GENOMIC DNA]</scope>
    <source>
        <strain evidence="1">12NC29</strain>
    </source>
</reference>
<keyword evidence="2" id="KW-1185">Reference proteome</keyword>
<proteinExistence type="predicted"/>
<name>A0A2N5TMY5_9BASI</name>
<gene>
    <name evidence="1" type="ORF">PCANC_28752</name>
</gene>
<sequence>MKHADAGTARSRWPRHSALQPLLKHPTALIGQHPALIQHLHLTSPLHSHGTLHLYGTHTYKGSSSLLVLLHKKQMRVDYLRSPSLLFDSENSVSLLDSLYKALLATSLLSVCLSNPKPFCAPARSLSHSTAVDIFPTPTPPGSSVLRTSPLPHACSPTTTNIITTQGKHNRANSTQHSSISYSKSYFAAIGLGGSTCVSELLCGV</sequence>
<protein>
    <submittedName>
        <fullName evidence="1">Uncharacterized protein</fullName>
    </submittedName>
</protein>
<organism evidence="1 2">
    <name type="scientific">Puccinia coronata f. sp. avenae</name>
    <dbReference type="NCBI Taxonomy" id="200324"/>
    <lineage>
        <taxon>Eukaryota</taxon>
        <taxon>Fungi</taxon>
        <taxon>Dikarya</taxon>
        <taxon>Basidiomycota</taxon>
        <taxon>Pucciniomycotina</taxon>
        <taxon>Pucciniomycetes</taxon>
        <taxon>Pucciniales</taxon>
        <taxon>Pucciniaceae</taxon>
        <taxon>Puccinia</taxon>
    </lineage>
</organism>